<dbReference type="Proteomes" id="UP000234349">
    <property type="component" value="Unassembled WGS sequence"/>
</dbReference>
<name>A0A094Y2Q3_LATSK</name>
<dbReference type="Proteomes" id="UP000239650">
    <property type="component" value="Unassembled WGS sequence"/>
</dbReference>
<dbReference type="GeneID" id="57133595"/>
<organism evidence="2 5">
    <name type="scientific">Latilactobacillus sakei</name>
    <name type="common">Lactobacillus sakei</name>
    <dbReference type="NCBI Taxonomy" id="1599"/>
    <lineage>
        <taxon>Bacteria</taxon>
        <taxon>Bacillati</taxon>
        <taxon>Bacillota</taxon>
        <taxon>Bacilli</taxon>
        <taxon>Lactobacillales</taxon>
        <taxon>Lactobacillaceae</taxon>
        <taxon>Latilactobacillus</taxon>
    </lineage>
</organism>
<protein>
    <submittedName>
        <fullName evidence="2">Uncharacterized protein</fullName>
    </submittedName>
</protein>
<evidence type="ECO:0000313" key="5">
    <source>
        <dbReference type="Proteomes" id="UP000239650"/>
    </source>
</evidence>
<dbReference type="EMBL" id="OKRC01000001">
    <property type="protein sequence ID" value="SPE18432.1"/>
    <property type="molecule type" value="Genomic_DNA"/>
</dbReference>
<reference evidence="3" key="3">
    <citation type="submission" date="2023-04" db="EMBL/GenBank/DDBJ databases">
        <title>Novel strain of Lactilactobacillus sakei and use thereof.</title>
        <authorList>
            <person name="Kim S.Y."/>
        </authorList>
    </citation>
    <scope>NUCLEOTIDE SEQUENCE</scope>
    <source>
        <strain evidence="3">HUP1</strain>
    </source>
</reference>
<reference evidence="1 4" key="1">
    <citation type="submission" date="2016-09" db="EMBL/GenBank/DDBJ databases">
        <authorList>
            <person name="Inglin R.C."/>
        </authorList>
    </citation>
    <scope>NUCLEOTIDE SEQUENCE [LARGE SCALE GENOMIC DNA]</scope>
    <source>
        <strain evidence="1 4">RI-517</strain>
    </source>
</reference>
<accession>A0A094Y2Q3</accession>
<evidence type="ECO:0000313" key="4">
    <source>
        <dbReference type="Proteomes" id="UP000234349"/>
    </source>
</evidence>
<proteinExistence type="predicted"/>
<evidence type="ECO:0000313" key="2">
    <source>
        <dbReference type="EMBL" id="SPE18432.1"/>
    </source>
</evidence>
<dbReference type="AlphaFoldDB" id="A0A094Y2Q3"/>
<dbReference type="EMBL" id="MKGH01000040">
    <property type="protein sequence ID" value="PKX76890.1"/>
    <property type="molecule type" value="Genomic_DNA"/>
</dbReference>
<dbReference type="Proteomes" id="UP001179858">
    <property type="component" value="Chromosome"/>
</dbReference>
<dbReference type="EMBL" id="CP122959">
    <property type="protein sequence ID" value="WGI19907.1"/>
    <property type="molecule type" value="Genomic_DNA"/>
</dbReference>
<reference evidence="2 5" key="2">
    <citation type="submission" date="2018-02" db="EMBL/GenBank/DDBJ databases">
        <authorList>
            <person name="Rodrigo-Torres L."/>
            <person name="Arahal R. D."/>
            <person name="Lucena T."/>
        </authorList>
    </citation>
    <scope>NUCLEOTIDE SEQUENCE [LARGE SCALE GENOMIC DNA]</scope>
    <source>
        <strain evidence="2 5">CECT 9267</strain>
    </source>
</reference>
<dbReference type="OMA" id="MAVWRMM"/>
<gene>
    <name evidence="1" type="ORF">CUR37_08045</name>
    <name evidence="2" type="ORF">LAS9267_00078</name>
    <name evidence="3" type="ORF">QBD03_04145</name>
</gene>
<dbReference type="RefSeq" id="WP_011374439.1">
    <property type="nucleotide sequence ID" value="NZ_AP017931.1"/>
</dbReference>
<evidence type="ECO:0000313" key="1">
    <source>
        <dbReference type="EMBL" id="PKX76890.1"/>
    </source>
</evidence>
<sequence length="128" mass="14959">MNRQTWHFLFYKSGFTKEQIDQLLAYLGQRQNFGGFPLVSLTQDGDSNEIRFVTMVFDPLSEIIPSVQEEMAKFILMHAIRPADNTEEADMRLYGRVMSHSLEDLGIEFHRYDANTMDINYWGQKKAD</sequence>
<evidence type="ECO:0000313" key="3">
    <source>
        <dbReference type="EMBL" id="WGI19907.1"/>
    </source>
</evidence>